<gene>
    <name evidence="1" type="ORF">FYJ26_08630</name>
</gene>
<dbReference type="EMBL" id="VULQ01000012">
    <property type="protein sequence ID" value="MSS78459.1"/>
    <property type="molecule type" value="Genomic_DNA"/>
</dbReference>
<comment type="caution">
    <text evidence="1">The sequence shown here is derived from an EMBL/GenBank/DDBJ whole genome shotgun (WGS) entry which is preliminary data.</text>
</comment>
<reference evidence="1 2" key="1">
    <citation type="submission" date="2019-08" db="EMBL/GenBank/DDBJ databases">
        <title>In-depth cultivation of the pig gut microbiome towards novel bacterial diversity and tailored functional studies.</title>
        <authorList>
            <person name="Wylensek D."/>
            <person name="Hitch T.C.A."/>
            <person name="Clavel T."/>
        </authorList>
    </citation>
    <scope>NUCLEOTIDE SEQUENCE [LARGE SCALE GENOMIC DNA]</scope>
    <source>
        <strain evidence="1 2">WCA-380-WT-2B</strain>
    </source>
</reference>
<keyword evidence="2" id="KW-1185">Reference proteome</keyword>
<proteinExistence type="predicted"/>
<organism evidence="1 2">
    <name type="scientific">Anaerococcus porci</name>
    <dbReference type="NCBI Taxonomy" id="2652269"/>
    <lineage>
        <taxon>Bacteria</taxon>
        <taxon>Bacillati</taxon>
        <taxon>Bacillota</taxon>
        <taxon>Tissierellia</taxon>
        <taxon>Tissierellales</taxon>
        <taxon>Peptoniphilaceae</taxon>
        <taxon>Anaerococcus</taxon>
    </lineage>
</organism>
<name>A0A6N7VXL2_9FIRM</name>
<evidence type="ECO:0000313" key="1">
    <source>
        <dbReference type="EMBL" id="MSS78459.1"/>
    </source>
</evidence>
<protein>
    <submittedName>
        <fullName evidence="1">Uncharacterized protein</fullName>
    </submittedName>
</protein>
<dbReference type="Proteomes" id="UP000441925">
    <property type="component" value="Unassembled WGS sequence"/>
</dbReference>
<sequence length="111" mass="12889">MDKHAIIRLRNHKQSLSAVQIHKMILDKGYDISYPSIAAYVRKKRNKTKECFIKQQYDFADRLEYDFGEVKLLIDGKLEKLNLAVMSSPAQILDGLICTKVKIKMCFLILK</sequence>
<accession>A0A6N7VXL2</accession>
<dbReference type="AlphaFoldDB" id="A0A6N7VXL2"/>
<dbReference type="RefSeq" id="WP_154541565.1">
    <property type="nucleotide sequence ID" value="NZ_VULQ01000012.1"/>
</dbReference>
<evidence type="ECO:0000313" key="2">
    <source>
        <dbReference type="Proteomes" id="UP000441925"/>
    </source>
</evidence>